<evidence type="ECO:0000313" key="4">
    <source>
        <dbReference type="EMBL" id="CAQ55521.1"/>
    </source>
</evidence>
<dbReference type="GeneID" id="3657150"/>
<dbReference type="Proteomes" id="UP000008524">
    <property type="component" value="Chromosome 5"/>
</dbReference>
<feature type="chain" id="PRO_5010844135" evidence="1">
    <location>
        <begin position="24"/>
        <end position="377"/>
    </location>
</feature>
<reference evidence="3" key="4">
    <citation type="submission" date="2005-04" db="EMBL/GenBank/DDBJ databases">
        <title>Sequencing, closure, and annotation of Trypanosoma brucei chromosomes 2 through 8.</title>
        <authorList>
            <person name="Ghedin E."/>
            <person name="Blandin G."/>
            <person name="Bartholomeu D."/>
            <person name="Caler E."/>
            <person name="Haas B."/>
            <person name="Hannick L."/>
            <person name="Shallom J."/>
            <person name="Hou L."/>
            <person name="Djikeng A."/>
            <person name="Feldblyum T."/>
            <person name="Hostetler J."/>
            <person name="Johnson J."/>
            <person name="Jones K."/>
            <person name="Koo H.L."/>
            <person name="Larkin C."/>
            <person name="Pai G."/>
            <person name="Peterson J."/>
            <person name="Khalak H.G."/>
            <person name="Salzberg S."/>
            <person name="Simpson A.J."/>
            <person name="Tallon L."/>
            <person name="Van Aken S."/>
            <person name="Wanless D."/>
            <person name="White O."/>
            <person name="Wortman J."/>
            <person name="Fraser C.M."/>
            <person name="El-Sayed N.M.A."/>
        </authorList>
    </citation>
    <scope>NUCLEOTIDE SEQUENCE</scope>
    <source>
        <strain evidence="3">927/4 GUTat10.1</strain>
    </source>
</reference>
<dbReference type="InParanoid" id="Q57VX0"/>
<proteinExistence type="predicted"/>
<keyword evidence="1" id="KW-0732">Signal</keyword>
<accession>D6XFY1</accession>
<reference evidence="4" key="5">
    <citation type="journal article" date="2010" name="Eukaryot. Cell">
        <title>Multiple Genetic Mechanisms Lead to Loss of Functional TbAT1 Express ion in Drug-Resistant Trypanosomes.</title>
        <authorList>
            <person name="Stewart M.L."/>
            <person name="Burchmore R.J.S."/>
            <person name="Clucas C."/>
            <person name="Hertz-Fowler C."/>
            <person name="Brooks K."/>
            <person name="Tait A."/>
            <person name="MacLeod A."/>
            <person name="Turner M.R."/>
            <person name="De Koning H.P."/>
            <person name="Wong P.E."/>
            <person name="Barrett M.P."/>
        </authorList>
    </citation>
    <scope>NUCLEOTIDE SEQUENCE</scope>
    <source>
        <strain evidence="4">TREU 927/4 GUTat10.1</strain>
    </source>
</reference>
<organism evidence="2 5">
    <name type="scientific">Trypanosoma brucei brucei (strain 927/4 GUTat10.1)</name>
    <dbReference type="NCBI Taxonomy" id="185431"/>
    <lineage>
        <taxon>Eukaryota</taxon>
        <taxon>Discoba</taxon>
        <taxon>Euglenozoa</taxon>
        <taxon>Kinetoplastea</taxon>
        <taxon>Metakinetoplastina</taxon>
        <taxon>Trypanosomatida</taxon>
        <taxon>Trypanosomatidae</taxon>
        <taxon>Trypanosoma</taxon>
    </lineage>
</organism>
<accession>Q57VX0</accession>
<protein>
    <submittedName>
        <fullName evidence="2">Uncharacterized protein</fullName>
    </submittedName>
</protein>
<dbReference type="EMBL" id="AC159436">
    <property type="protein sequence ID" value="AAX70244.1"/>
    <property type="molecule type" value="Genomic_DNA"/>
</dbReference>
<reference evidence="3 5" key="2">
    <citation type="journal article" date="2005" name="Science">
        <title>The genome of the African trypanosome Trypanosoma brucei.</title>
        <authorList>
            <person name="Berriman M."/>
            <person name="Ghedin E."/>
            <person name="Hertz-Fowler C."/>
            <person name="Blandin G."/>
            <person name="Renauld H."/>
            <person name="Bartholomeu D.C."/>
            <person name="Lennard N.J."/>
            <person name="Caler E."/>
            <person name="Hamlin N.E."/>
            <person name="Haas B."/>
            <person name="Bohme U."/>
            <person name="Hannick L."/>
            <person name="Aslett M.A."/>
            <person name="Shallom J."/>
            <person name="Marcello L."/>
            <person name="Hou L."/>
            <person name="Wickstead B."/>
            <person name="Alsmark U.C."/>
            <person name="Arrowsmith C."/>
            <person name="Atkin R.J."/>
            <person name="Barron A.J."/>
            <person name="Bringaud F."/>
            <person name="Brooks K."/>
            <person name="Carrington M."/>
            <person name="Cherevach I."/>
            <person name="Chillingworth T.J."/>
            <person name="Churcher C."/>
            <person name="Clark L.N."/>
            <person name="Corton C.H."/>
            <person name="Cronin A."/>
            <person name="Davies R.M."/>
            <person name="Doggett J."/>
            <person name="Djikeng A."/>
            <person name="Feldblyum T."/>
            <person name="Field M.C."/>
            <person name="Fraser A."/>
            <person name="Goodhead I."/>
            <person name="Hance Z."/>
            <person name="Harper D."/>
            <person name="Harris B.R."/>
            <person name="Hauser H."/>
            <person name="Hostetler J."/>
            <person name="Ivens A."/>
            <person name="Jagels K."/>
            <person name="Johnson D."/>
            <person name="Johnson J."/>
            <person name="Jones K."/>
            <person name="Kerhornou A.X."/>
            <person name="Koo H."/>
            <person name="Larke N."/>
            <person name="Landfear S."/>
            <person name="Larkin C."/>
            <person name="Leech V."/>
            <person name="Line A."/>
            <person name="Lord A."/>
            <person name="Macleod A."/>
            <person name="Mooney P.J."/>
            <person name="Moule S."/>
            <person name="Martin D.M."/>
            <person name="Morgan G.W."/>
            <person name="Mungall K."/>
            <person name="Norbertczak H."/>
            <person name="Ormond D."/>
            <person name="Pai G."/>
            <person name="Peacock C.S."/>
            <person name="Peterson J."/>
            <person name="Quail M.A."/>
            <person name="Rabbinowitsch E."/>
            <person name="Rajandream M.A."/>
            <person name="Reitter C."/>
            <person name="Salzberg S.L."/>
            <person name="Sanders M."/>
            <person name="Schobel S."/>
            <person name="Sharp S."/>
            <person name="Simmonds M."/>
            <person name="Simpson A.J."/>
            <person name="Tallon L."/>
            <person name="Turner C.M."/>
            <person name="Tait A."/>
            <person name="Tivey A.R."/>
            <person name="Van Aken S."/>
            <person name="Walker D."/>
            <person name="Wanless D."/>
            <person name="Wang S."/>
            <person name="White B."/>
            <person name="White O."/>
            <person name="Whitehead S."/>
            <person name="Woodward J."/>
            <person name="Wortman J."/>
            <person name="Adams M.D."/>
            <person name="Embley T.M."/>
            <person name="Gull K."/>
            <person name="Ullu E."/>
            <person name="Barry J.D."/>
            <person name="Fairlamb A.H."/>
            <person name="Opperdoes F."/>
            <person name="Barrell B.G."/>
            <person name="Donelson J.E."/>
            <person name="Hall N."/>
            <person name="Fraser C.M."/>
            <person name="Melville S.E."/>
            <person name="El-Sayed N.M."/>
        </authorList>
    </citation>
    <scope>NUCLEOTIDE SEQUENCE [LARGE SCALE GENOMIC DNA]</scope>
    <source>
        <strain evidence="3 5">927/4 GUTat10.1</strain>
    </source>
</reference>
<sequence>MGARLRHSYILASVITAVAFAAAEKGQRPALKRFNKEGARALCIMYGLAGSMQSVADGILKSMHDKIAYIEEAFVLIKARHEEVVQMEREEGETIEDAAKFSRAKKELEDALEVLDWGQRKLKEQHEIIAGASRKAVEHAKKAVGDSESKGMNKVLTIYCNTTITGAKEGKKSHNVNNNCDDGIAAAAGAGAFRIDCKSIGGSDNVTAANVTYEAMSNAINAWDGAKPGLAAVKHTSKQWNASCISHGYASEGPCTVPEEEWTGDYNSSLHELKKLEEATKSVHNAAEGMKTQTGDVVQRLMRSSNLNRNDSLTEPLVPAPDSSDRGTDIVGYLVAVAICFVAIVPATSVLLLLMNRRGFNRGSAFGTKRSGSRLMI</sequence>
<dbReference type="VEuPathDB" id="TriTrypDB:Tb11.v5.0224"/>
<dbReference type="EMBL" id="FM160648">
    <property type="protein sequence ID" value="CAQ55521.1"/>
    <property type="molecule type" value="Genomic_DNA"/>
</dbReference>
<reference evidence="3" key="1">
    <citation type="journal article" date="2005" name="Science">
        <title>Comparative genomics of trypanosomatid parasitic protozoa.</title>
        <authorList>
            <person name="El-Sayed N.M."/>
            <person name="Myler P.J."/>
            <person name="Blandin G."/>
            <person name="Berriman M."/>
            <person name="Crabtree J."/>
            <person name="Aggarwal G."/>
            <person name="Caler E."/>
            <person name="Renauld H."/>
            <person name="Worthey E.A."/>
            <person name="Hertz-Fowler C."/>
            <person name="Ghedin E."/>
            <person name="Peacock C."/>
            <person name="Bartholomeu D.C."/>
            <person name="Haas B.J."/>
            <person name="Tran A.N."/>
            <person name="Wortman J.R."/>
            <person name="Alsmark U.C."/>
            <person name="Angiuoli S."/>
            <person name="Anupama A."/>
            <person name="Badger J."/>
            <person name="Bringaud F."/>
            <person name="Cadag E."/>
            <person name="Carlton J.M."/>
            <person name="Cerqueira G.C."/>
            <person name="Creasy T."/>
            <person name="Delcher A.L."/>
            <person name="Djikeng A."/>
            <person name="Embley T.M."/>
            <person name="Hauser C."/>
            <person name="Ivens A.C."/>
            <person name="Kummerfeld S.K."/>
            <person name="Pereira-Leal J.B."/>
            <person name="Nilsson D."/>
            <person name="Peterson J."/>
            <person name="Salzberg S.L."/>
            <person name="Shallom J."/>
            <person name="Silva J.C."/>
            <person name="Sundaram J."/>
            <person name="Westenberger S."/>
            <person name="White O."/>
            <person name="Melville S.E."/>
            <person name="Donelson J.E."/>
            <person name="Andersson B."/>
            <person name="Stuart K.D."/>
            <person name="Hall N."/>
        </authorList>
    </citation>
    <scope>NUCLEOTIDE SEQUENCE</scope>
    <source>
        <strain evidence="3">927/4 GUTat10.1</strain>
    </source>
</reference>
<dbReference type="RefSeq" id="XP_844717.1">
    <property type="nucleotide sequence ID" value="XM_839624.1"/>
</dbReference>
<dbReference type="PaxDb" id="5691-AAZ11158"/>
<dbReference type="EMBL" id="CP000068">
    <property type="protein sequence ID" value="AAZ11158.1"/>
    <property type="molecule type" value="Genomic_DNA"/>
</dbReference>
<evidence type="ECO:0000313" key="3">
    <source>
        <dbReference type="EMBL" id="AAZ11158.1"/>
    </source>
</evidence>
<dbReference type="KEGG" id="tbr:Tb927.5.430"/>
<reference evidence="2" key="3">
    <citation type="submission" date="2005-04" db="EMBL/GenBank/DDBJ databases">
        <title>.</title>
        <authorList>
            <person name="Ghedin E."/>
            <person name="Blandin G."/>
            <person name="Bartholomeu D."/>
            <person name="Caler E."/>
            <person name="Haas B."/>
            <person name="Hannick L."/>
            <person name="Shallom J."/>
            <person name="Hou L."/>
            <person name="Djikeng A."/>
            <person name="Feldblyum T."/>
            <person name="Hostetler J."/>
            <person name="Johnson J."/>
            <person name="Jones K."/>
            <person name="Koo H.L."/>
            <person name="Larkin C."/>
            <person name="Pai G."/>
            <person name="Peterson J."/>
            <person name="Khalak H.G."/>
            <person name="Salzberg S."/>
            <person name="Simpson A.J."/>
            <person name="Tallon L."/>
            <person name="Van Aken S."/>
            <person name="Wanless D."/>
            <person name="White O."/>
            <person name="Wortman J."/>
            <person name="Fraser C.M."/>
            <person name="El-Sayed N.M.A."/>
        </authorList>
    </citation>
    <scope>NUCLEOTIDE SEQUENCE</scope>
    <source>
        <strain evidence="2">GUTat10.1</strain>
    </source>
</reference>
<evidence type="ECO:0000313" key="5">
    <source>
        <dbReference type="Proteomes" id="UP000008524"/>
    </source>
</evidence>
<evidence type="ECO:0000313" key="2">
    <source>
        <dbReference type="EMBL" id="AAX70244.1"/>
    </source>
</evidence>
<evidence type="ECO:0000256" key="1">
    <source>
        <dbReference type="SAM" id="SignalP"/>
    </source>
</evidence>
<dbReference type="Pfam" id="PF11727">
    <property type="entry name" value="ISG65-75"/>
    <property type="match status" value="1"/>
</dbReference>
<feature type="signal peptide" evidence="1">
    <location>
        <begin position="1"/>
        <end position="23"/>
    </location>
</feature>
<keyword evidence="5" id="KW-1185">Reference proteome</keyword>
<dbReference type="OMA" id="VQMEREE"/>
<accession>B2ZWD3</accession>
<gene>
    <name evidence="3" type="primary">Tb05.29K2.430</name>
    <name evidence="2" type="ORF">Tb927.5.430</name>
    <name evidence="4" type="ORF">Tb927.5.430b</name>
</gene>
<dbReference type="AlphaFoldDB" id="Q57VX0"/>
<name>Q57VX0_TRYB2</name>
<dbReference type="InterPro" id="IPR021057">
    <property type="entry name" value="Trypano_invariant_glycop"/>
</dbReference>
<dbReference type="VEuPathDB" id="TriTrypDB:Tb927.5.430"/>